<dbReference type="InterPro" id="IPR005471">
    <property type="entry name" value="Tscrpt_reg_IclR_N"/>
</dbReference>
<dbReference type="Pfam" id="PF01614">
    <property type="entry name" value="IclR_C"/>
    <property type="match status" value="1"/>
</dbReference>
<dbReference type="GO" id="GO:0003700">
    <property type="term" value="F:DNA-binding transcription factor activity"/>
    <property type="evidence" value="ECO:0007669"/>
    <property type="project" value="TreeGrafter"/>
</dbReference>
<dbReference type="SUPFAM" id="SSF55781">
    <property type="entry name" value="GAF domain-like"/>
    <property type="match status" value="1"/>
</dbReference>
<evidence type="ECO:0000313" key="6">
    <source>
        <dbReference type="EMBL" id="PRH83976.1"/>
    </source>
</evidence>
<gene>
    <name evidence="6" type="ORF">C5L14_29370</name>
</gene>
<dbReference type="Gene3D" id="3.30.450.40">
    <property type="match status" value="1"/>
</dbReference>
<evidence type="ECO:0000256" key="3">
    <source>
        <dbReference type="ARBA" id="ARBA00023163"/>
    </source>
</evidence>
<keyword evidence="7" id="KW-1185">Reference proteome</keyword>
<evidence type="ECO:0000259" key="5">
    <source>
        <dbReference type="PROSITE" id="PS51078"/>
    </source>
</evidence>
<dbReference type="InterPro" id="IPR036388">
    <property type="entry name" value="WH-like_DNA-bd_sf"/>
</dbReference>
<dbReference type="InterPro" id="IPR014757">
    <property type="entry name" value="Tscrpt_reg_IclR_C"/>
</dbReference>
<dbReference type="GO" id="GO:0003677">
    <property type="term" value="F:DNA binding"/>
    <property type="evidence" value="ECO:0007669"/>
    <property type="project" value="UniProtKB-KW"/>
</dbReference>
<proteinExistence type="predicted"/>
<name>A0A2S9Q3N9_9HYPH</name>
<dbReference type="PROSITE" id="PS51078">
    <property type="entry name" value="ICLR_ED"/>
    <property type="match status" value="1"/>
</dbReference>
<dbReference type="InterPro" id="IPR036390">
    <property type="entry name" value="WH_DNA-bd_sf"/>
</dbReference>
<dbReference type="Pfam" id="PF09339">
    <property type="entry name" value="HTH_IclR"/>
    <property type="match status" value="1"/>
</dbReference>
<evidence type="ECO:0000256" key="1">
    <source>
        <dbReference type="ARBA" id="ARBA00023015"/>
    </source>
</evidence>
<dbReference type="InterPro" id="IPR050707">
    <property type="entry name" value="HTH_MetabolicPath_Reg"/>
</dbReference>
<organism evidence="6 7">
    <name type="scientific">Labrys okinawensis</name>
    <dbReference type="NCBI Taxonomy" id="346911"/>
    <lineage>
        <taxon>Bacteria</taxon>
        <taxon>Pseudomonadati</taxon>
        <taxon>Pseudomonadota</taxon>
        <taxon>Alphaproteobacteria</taxon>
        <taxon>Hyphomicrobiales</taxon>
        <taxon>Xanthobacteraceae</taxon>
        <taxon>Labrys</taxon>
    </lineage>
</organism>
<accession>A0A2S9Q3N9</accession>
<dbReference type="SUPFAM" id="SSF46785">
    <property type="entry name" value="Winged helix' DNA-binding domain"/>
    <property type="match status" value="1"/>
</dbReference>
<protein>
    <submittedName>
        <fullName evidence="6">IclR family transcriptional regulator</fullName>
    </submittedName>
</protein>
<sequence length="267" mass="29848">MVGGLHEGDNRVTAKDDGEDRYKAPALDKGLDILELLSGIDEGLSLAEIAKALDRSQNEIYRMLDRLVRRNYVIRTPSDRFELSLKLFDLAHRHPPMRRLVSLALRPMRLFAREAEQACHLTVYARGSGVVVAQIDAPDYWGISVRVGTLINLLNTGSGHILLAYASDEERELMLGEREHVPNETWPERLDEVLASVRERGWEMRPSQQAEGVTNISVPVFGVGGRLLAALTCPRIRRLLGRPRSEQQILELLQASASQISAAARIN</sequence>
<dbReference type="InterPro" id="IPR029016">
    <property type="entry name" value="GAF-like_dom_sf"/>
</dbReference>
<dbReference type="EMBL" id="PUEJ01000017">
    <property type="protein sequence ID" value="PRH83976.1"/>
    <property type="molecule type" value="Genomic_DNA"/>
</dbReference>
<dbReference type="Proteomes" id="UP000237682">
    <property type="component" value="Unassembled WGS sequence"/>
</dbReference>
<keyword evidence="3" id="KW-0804">Transcription</keyword>
<feature type="domain" description="HTH iclR-type" evidence="4">
    <location>
        <begin position="24"/>
        <end position="85"/>
    </location>
</feature>
<evidence type="ECO:0000259" key="4">
    <source>
        <dbReference type="PROSITE" id="PS51077"/>
    </source>
</evidence>
<dbReference type="PANTHER" id="PTHR30136:SF7">
    <property type="entry name" value="HTH-TYPE TRANSCRIPTIONAL REGULATOR KDGR-RELATED"/>
    <property type="match status" value="1"/>
</dbReference>
<evidence type="ECO:0000256" key="2">
    <source>
        <dbReference type="ARBA" id="ARBA00023125"/>
    </source>
</evidence>
<dbReference type="GO" id="GO:0045892">
    <property type="term" value="P:negative regulation of DNA-templated transcription"/>
    <property type="evidence" value="ECO:0007669"/>
    <property type="project" value="TreeGrafter"/>
</dbReference>
<keyword evidence="2" id="KW-0238">DNA-binding</keyword>
<comment type="caution">
    <text evidence="6">The sequence shown here is derived from an EMBL/GenBank/DDBJ whole genome shotgun (WGS) entry which is preliminary data.</text>
</comment>
<evidence type="ECO:0000313" key="7">
    <source>
        <dbReference type="Proteomes" id="UP000237682"/>
    </source>
</evidence>
<dbReference type="PANTHER" id="PTHR30136">
    <property type="entry name" value="HELIX-TURN-HELIX TRANSCRIPTIONAL REGULATOR, ICLR FAMILY"/>
    <property type="match status" value="1"/>
</dbReference>
<dbReference type="AlphaFoldDB" id="A0A2S9Q3N9"/>
<dbReference type="PROSITE" id="PS51077">
    <property type="entry name" value="HTH_ICLR"/>
    <property type="match status" value="1"/>
</dbReference>
<keyword evidence="1" id="KW-0805">Transcription regulation</keyword>
<dbReference type="OrthoDB" id="6057486at2"/>
<dbReference type="SMART" id="SM00346">
    <property type="entry name" value="HTH_ICLR"/>
    <property type="match status" value="1"/>
</dbReference>
<feature type="domain" description="IclR-ED" evidence="5">
    <location>
        <begin position="86"/>
        <end position="266"/>
    </location>
</feature>
<dbReference type="Gene3D" id="1.10.10.10">
    <property type="entry name" value="Winged helix-like DNA-binding domain superfamily/Winged helix DNA-binding domain"/>
    <property type="match status" value="1"/>
</dbReference>
<reference evidence="6 7" key="1">
    <citation type="submission" date="2018-02" db="EMBL/GenBank/DDBJ databases">
        <title>Whole genome sequencing of endophytic bacterium.</title>
        <authorList>
            <person name="Eedara R."/>
            <person name="Podile A.R."/>
        </authorList>
    </citation>
    <scope>NUCLEOTIDE SEQUENCE [LARGE SCALE GENOMIC DNA]</scope>
    <source>
        <strain evidence="6 7">RP1T</strain>
    </source>
</reference>